<dbReference type="Proteomes" id="UP000634476">
    <property type="component" value="Unassembled WGS sequence"/>
</dbReference>
<feature type="compositionally biased region" description="Low complexity" evidence="1">
    <location>
        <begin position="102"/>
        <end position="112"/>
    </location>
</feature>
<feature type="region of interest" description="Disordered" evidence="1">
    <location>
        <begin position="24"/>
        <end position="157"/>
    </location>
</feature>
<dbReference type="AlphaFoldDB" id="A0A8J3WRS1"/>
<reference evidence="2" key="1">
    <citation type="submission" date="2021-01" db="EMBL/GenBank/DDBJ databases">
        <title>Whole genome shotgun sequence of Planobispora takensis NBRC 109077.</title>
        <authorList>
            <person name="Komaki H."/>
            <person name="Tamura T."/>
        </authorList>
    </citation>
    <scope>NUCLEOTIDE SEQUENCE</scope>
    <source>
        <strain evidence="2">NBRC 109077</strain>
    </source>
</reference>
<sequence length="157" mass="15631">MAGGVVGTLGFALVVTMVAGLFAPTPLPEADWPEGASTRPAVHPAPGGPTRTAQRTPRPDAAQTPTGERPARAVSRTPQAPAFPRPGATASRERSDRPSPSPGRTSPAGEPESPSPEPGEEGQTGTDGPAPELAGSPEGTMPGQDAQDIGTDVGTGG</sequence>
<gene>
    <name evidence="2" type="ORF">Pta02_04410</name>
</gene>
<evidence type="ECO:0000313" key="2">
    <source>
        <dbReference type="EMBL" id="GIH98432.1"/>
    </source>
</evidence>
<name>A0A8J3WRS1_9ACTN</name>
<dbReference type="EMBL" id="BOOK01000002">
    <property type="protein sequence ID" value="GIH98432.1"/>
    <property type="molecule type" value="Genomic_DNA"/>
</dbReference>
<keyword evidence="3" id="KW-1185">Reference proteome</keyword>
<organism evidence="2 3">
    <name type="scientific">Planobispora takensis</name>
    <dbReference type="NCBI Taxonomy" id="1367882"/>
    <lineage>
        <taxon>Bacteria</taxon>
        <taxon>Bacillati</taxon>
        <taxon>Actinomycetota</taxon>
        <taxon>Actinomycetes</taxon>
        <taxon>Streptosporangiales</taxon>
        <taxon>Streptosporangiaceae</taxon>
        <taxon>Planobispora</taxon>
    </lineage>
</organism>
<evidence type="ECO:0000256" key="1">
    <source>
        <dbReference type="SAM" id="MobiDB-lite"/>
    </source>
</evidence>
<evidence type="ECO:0000313" key="3">
    <source>
        <dbReference type="Proteomes" id="UP000634476"/>
    </source>
</evidence>
<comment type="caution">
    <text evidence="2">The sequence shown here is derived from an EMBL/GenBank/DDBJ whole genome shotgun (WGS) entry which is preliminary data.</text>
</comment>
<protein>
    <submittedName>
        <fullName evidence="2">Uncharacterized protein</fullName>
    </submittedName>
</protein>
<proteinExistence type="predicted"/>
<accession>A0A8J3WRS1</accession>